<comment type="caution">
    <text evidence="1">The sequence shown here is derived from an EMBL/GenBank/DDBJ whole genome shotgun (WGS) entry which is preliminary data.</text>
</comment>
<evidence type="ECO:0000313" key="1">
    <source>
        <dbReference type="EMBL" id="CAG9534672.1"/>
    </source>
</evidence>
<sequence>MSNHIISYHDTGIRRPIICEQSINRPESVIQLARKFAEASAVQDKRIYISNQKLLANGENLATTIATTYSSDVANNQTQKDIHSSHNHSILFDTFNKKPGGIACLCKFHYYSSMKM</sequence>
<name>A0A8J2M271_9BILA</name>
<accession>A0A8J2M271</accession>
<dbReference type="Proteomes" id="UP000746747">
    <property type="component" value="Unassembled WGS sequence"/>
</dbReference>
<proteinExistence type="predicted"/>
<evidence type="ECO:0000313" key="2">
    <source>
        <dbReference type="Proteomes" id="UP000746747"/>
    </source>
</evidence>
<protein>
    <submittedName>
        <fullName evidence="1">Uncharacterized protein</fullName>
    </submittedName>
</protein>
<organism evidence="1 2">
    <name type="scientific">Cercopithifilaria johnstoni</name>
    <dbReference type="NCBI Taxonomy" id="2874296"/>
    <lineage>
        <taxon>Eukaryota</taxon>
        <taxon>Metazoa</taxon>
        <taxon>Ecdysozoa</taxon>
        <taxon>Nematoda</taxon>
        <taxon>Chromadorea</taxon>
        <taxon>Rhabditida</taxon>
        <taxon>Spirurina</taxon>
        <taxon>Spiruromorpha</taxon>
        <taxon>Filarioidea</taxon>
        <taxon>Onchocercidae</taxon>
        <taxon>Cercopithifilaria</taxon>
    </lineage>
</organism>
<gene>
    <name evidence="1" type="ORF">CJOHNSTONI_LOCUS4788</name>
</gene>
<keyword evidence="2" id="KW-1185">Reference proteome</keyword>
<dbReference type="EMBL" id="CAKAEH010001323">
    <property type="protein sequence ID" value="CAG9534672.1"/>
    <property type="molecule type" value="Genomic_DNA"/>
</dbReference>
<reference evidence="1" key="1">
    <citation type="submission" date="2021-09" db="EMBL/GenBank/DDBJ databases">
        <authorList>
            <consortium name="Pathogen Informatics"/>
        </authorList>
    </citation>
    <scope>NUCLEOTIDE SEQUENCE</scope>
</reference>
<dbReference type="AlphaFoldDB" id="A0A8J2M271"/>
<dbReference type="OrthoDB" id="5869235at2759"/>